<dbReference type="PROSITE" id="PS00092">
    <property type="entry name" value="N6_MTASE"/>
    <property type="match status" value="1"/>
</dbReference>
<dbReference type="InterPro" id="IPR029063">
    <property type="entry name" value="SAM-dependent_MTases_sf"/>
</dbReference>
<dbReference type="Gene3D" id="3.40.50.150">
    <property type="entry name" value="Vaccinia Virus protein VP39"/>
    <property type="match status" value="1"/>
</dbReference>
<keyword evidence="8" id="KW-0698">rRNA processing</keyword>
<feature type="compositionally biased region" description="Low complexity" evidence="9">
    <location>
        <begin position="1"/>
        <end position="11"/>
    </location>
</feature>
<dbReference type="EMBL" id="LDJP01000004">
    <property type="protein sequence ID" value="KRG88365.1"/>
    <property type="molecule type" value="Genomic_DNA"/>
</dbReference>
<evidence type="ECO:0000256" key="9">
    <source>
        <dbReference type="SAM" id="MobiDB-lite"/>
    </source>
</evidence>
<name>A0A0R0E260_9GAMM</name>
<sequence>MSRPPRSSGSAPPRPAHGGAGQVRIIGGRWRNTRLQVPQLQGLRPTSDRVRETLFNWLMPKLPGARVLDLFAGSGALGLEAVSRGAASAQLVERDPALVAALRGVVERLGAQAQVQVAAGDALRWLETAPPMQADIVFVDPPFAAGLWAPVFELLPRHLAEGAWLYVEAPAAAMPQLPPGWQPYREGGTRDVAHALYRRATATLRGDLNATPSA</sequence>
<gene>
    <name evidence="10" type="ORF">ABB34_00320</name>
</gene>
<dbReference type="PATRIC" id="fig|659018.3.peg.1419"/>
<dbReference type="Proteomes" id="UP000050940">
    <property type="component" value="Unassembled WGS sequence"/>
</dbReference>
<evidence type="ECO:0000256" key="7">
    <source>
        <dbReference type="ARBA" id="ARBA00048326"/>
    </source>
</evidence>
<keyword evidence="11" id="KW-1185">Reference proteome</keyword>
<evidence type="ECO:0000256" key="4">
    <source>
        <dbReference type="ARBA" id="ARBA00013682"/>
    </source>
</evidence>
<evidence type="ECO:0000256" key="3">
    <source>
        <dbReference type="ARBA" id="ARBA00012141"/>
    </source>
</evidence>
<evidence type="ECO:0000256" key="8">
    <source>
        <dbReference type="PIRNR" id="PIRNR004553"/>
    </source>
</evidence>
<evidence type="ECO:0000256" key="2">
    <source>
        <dbReference type="ARBA" id="ARBA00005269"/>
    </source>
</evidence>
<dbReference type="PANTHER" id="PTHR43542:SF1">
    <property type="entry name" value="METHYLTRANSFERASE"/>
    <property type="match status" value="1"/>
</dbReference>
<dbReference type="PANTHER" id="PTHR43542">
    <property type="entry name" value="METHYLTRANSFERASE"/>
    <property type="match status" value="1"/>
</dbReference>
<dbReference type="OrthoDB" id="9803017at2"/>
<organism evidence="10 11">
    <name type="scientific">Stenotrophomonas daejeonensis</name>
    <dbReference type="NCBI Taxonomy" id="659018"/>
    <lineage>
        <taxon>Bacteria</taxon>
        <taxon>Pseudomonadati</taxon>
        <taxon>Pseudomonadota</taxon>
        <taxon>Gammaproteobacteria</taxon>
        <taxon>Lysobacterales</taxon>
        <taxon>Lysobacteraceae</taxon>
        <taxon>Stenotrophomonas</taxon>
    </lineage>
</organism>
<dbReference type="STRING" id="659018.ABB34_00320"/>
<keyword evidence="5 8" id="KW-0489">Methyltransferase</keyword>
<proteinExistence type="inferred from homology"/>
<feature type="region of interest" description="Disordered" evidence="9">
    <location>
        <begin position="1"/>
        <end position="22"/>
    </location>
</feature>
<evidence type="ECO:0000313" key="11">
    <source>
        <dbReference type="Proteomes" id="UP000050940"/>
    </source>
</evidence>
<dbReference type="GO" id="GO:0052913">
    <property type="term" value="F:16S rRNA (guanine(966)-N(2))-methyltransferase activity"/>
    <property type="evidence" value="ECO:0007669"/>
    <property type="project" value="UniProtKB-EC"/>
</dbReference>
<reference evidence="10 11" key="1">
    <citation type="submission" date="2015-05" db="EMBL/GenBank/DDBJ databases">
        <title>Genome sequencing and analysis of members of genus Stenotrophomonas.</title>
        <authorList>
            <person name="Patil P.P."/>
            <person name="Midha S."/>
            <person name="Patil P.B."/>
        </authorList>
    </citation>
    <scope>NUCLEOTIDE SEQUENCE [LARGE SCALE GENOMIC DNA]</scope>
    <source>
        <strain evidence="10 11">JCM 16244</strain>
    </source>
</reference>
<dbReference type="EC" id="2.1.1.171" evidence="3 8"/>
<dbReference type="InterPro" id="IPR002052">
    <property type="entry name" value="DNA_methylase_N6_adenine_CS"/>
</dbReference>
<comment type="similarity">
    <text evidence="2 8">Belongs to the methyltransferase superfamily. RsmD family.</text>
</comment>
<dbReference type="CDD" id="cd02440">
    <property type="entry name" value="AdoMet_MTases"/>
    <property type="match status" value="1"/>
</dbReference>
<dbReference type="InterPro" id="IPR004398">
    <property type="entry name" value="RNA_MeTrfase_RsmD"/>
</dbReference>
<dbReference type="NCBIfam" id="TIGR00095">
    <property type="entry name" value="16S rRNA (guanine(966)-N(2))-methyltransferase RsmD"/>
    <property type="match status" value="1"/>
</dbReference>
<accession>A0A0R0E260</accession>
<dbReference type="SUPFAM" id="SSF53335">
    <property type="entry name" value="S-adenosyl-L-methionine-dependent methyltransferases"/>
    <property type="match status" value="1"/>
</dbReference>
<dbReference type="PIRSF" id="PIRSF004553">
    <property type="entry name" value="CHP00095"/>
    <property type="match status" value="1"/>
</dbReference>
<comment type="catalytic activity">
    <reaction evidence="7 8">
        <text>guanosine(966) in 16S rRNA + S-adenosyl-L-methionine = N(2)-methylguanosine(966) in 16S rRNA + S-adenosyl-L-homocysteine + H(+)</text>
        <dbReference type="Rhea" id="RHEA:23548"/>
        <dbReference type="Rhea" id="RHEA-COMP:10211"/>
        <dbReference type="Rhea" id="RHEA-COMP:10212"/>
        <dbReference type="ChEBI" id="CHEBI:15378"/>
        <dbReference type="ChEBI" id="CHEBI:57856"/>
        <dbReference type="ChEBI" id="CHEBI:59789"/>
        <dbReference type="ChEBI" id="CHEBI:74269"/>
        <dbReference type="ChEBI" id="CHEBI:74481"/>
        <dbReference type="EC" id="2.1.1.171"/>
    </reaction>
</comment>
<keyword evidence="8" id="KW-0949">S-adenosyl-L-methionine</keyword>
<evidence type="ECO:0000256" key="5">
    <source>
        <dbReference type="ARBA" id="ARBA00022603"/>
    </source>
</evidence>
<dbReference type="Pfam" id="PF03602">
    <property type="entry name" value="Cons_hypoth95"/>
    <property type="match status" value="1"/>
</dbReference>
<evidence type="ECO:0000256" key="6">
    <source>
        <dbReference type="ARBA" id="ARBA00022679"/>
    </source>
</evidence>
<protein>
    <recommendedName>
        <fullName evidence="4 8">Ribosomal RNA small subunit methyltransferase D</fullName>
        <ecNumber evidence="3 8">2.1.1.171</ecNumber>
    </recommendedName>
</protein>
<dbReference type="AlphaFoldDB" id="A0A0R0E260"/>
<keyword evidence="6 8" id="KW-0808">Transferase</keyword>
<evidence type="ECO:0000256" key="1">
    <source>
        <dbReference type="ARBA" id="ARBA00002649"/>
    </source>
</evidence>
<dbReference type="RefSeq" id="WP_057639246.1">
    <property type="nucleotide sequence ID" value="NZ_LDJP01000004.1"/>
</dbReference>
<evidence type="ECO:0000313" key="10">
    <source>
        <dbReference type="EMBL" id="KRG88365.1"/>
    </source>
</evidence>
<comment type="caution">
    <text evidence="10">The sequence shown here is derived from an EMBL/GenBank/DDBJ whole genome shotgun (WGS) entry which is preliminary data.</text>
</comment>
<comment type="function">
    <text evidence="1 8">Specifically methylates the guanine in position 966 of 16S rRNA in the assembled 30S particle.</text>
</comment>
<dbReference type="GO" id="GO:0003676">
    <property type="term" value="F:nucleic acid binding"/>
    <property type="evidence" value="ECO:0007669"/>
    <property type="project" value="InterPro"/>
</dbReference>